<evidence type="ECO:0000256" key="4">
    <source>
        <dbReference type="ARBA" id="ARBA00022824"/>
    </source>
</evidence>
<evidence type="ECO:0000256" key="5">
    <source>
        <dbReference type="ARBA" id="ARBA00022892"/>
    </source>
</evidence>
<comment type="similarity">
    <text evidence="9">Belongs to the SEC20 family.</text>
</comment>
<evidence type="ECO:0000256" key="3">
    <source>
        <dbReference type="ARBA" id="ARBA00022692"/>
    </source>
</evidence>
<gene>
    <name evidence="14" type="ORF">K503DRAFT_802876</name>
</gene>
<organism evidence="14 15">
    <name type="scientific">Rhizopogon vinicolor AM-OR11-026</name>
    <dbReference type="NCBI Taxonomy" id="1314800"/>
    <lineage>
        <taxon>Eukaryota</taxon>
        <taxon>Fungi</taxon>
        <taxon>Dikarya</taxon>
        <taxon>Basidiomycota</taxon>
        <taxon>Agaricomycotina</taxon>
        <taxon>Agaricomycetes</taxon>
        <taxon>Agaricomycetidae</taxon>
        <taxon>Boletales</taxon>
        <taxon>Suillineae</taxon>
        <taxon>Rhizopogonaceae</taxon>
        <taxon>Rhizopogon</taxon>
    </lineage>
</organism>
<keyword evidence="3 12" id="KW-0812">Transmembrane</keyword>
<keyword evidence="8 12" id="KW-0472">Membrane</keyword>
<dbReference type="GO" id="GO:0005484">
    <property type="term" value="F:SNAP receptor activity"/>
    <property type="evidence" value="ECO:0007669"/>
    <property type="project" value="InterPro"/>
</dbReference>
<evidence type="ECO:0000313" key="14">
    <source>
        <dbReference type="EMBL" id="OAX35385.1"/>
    </source>
</evidence>
<dbReference type="InParanoid" id="A0A1B7MS03"/>
<dbReference type="Proteomes" id="UP000092154">
    <property type="component" value="Unassembled WGS sequence"/>
</dbReference>
<evidence type="ECO:0000313" key="15">
    <source>
        <dbReference type="Proteomes" id="UP000092154"/>
    </source>
</evidence>
<evidence type="ECO:0000256" key="11">
    <source>
        <dbReference type="SAM" id="MobiDB-lite"/>
    </source>
</evidence>
<feature type="region of interest" description="Disordered" evidence="11">
    <location>
        <begin position="123"/>
        <end position="147"/>
    </location>
</feature>
<keyword evidence="4" id="KW-0256">Endoplasmic reticulum</keyword>
<feature type="domain" description="Sec20 C-terminal" evidence="13">
    <location>
        <begin position="148"/>
        <end position="229"/>
    </location>
</feature>
<keyword evidence="5" id="KW-0931">ER-Golgi transport</keyword>
<keyword evidence="6 12" id="KW-1133">Transmembrane helix</keyword>
<keyword evidence="15" id="KW-1185">Reference proteome</keyword>
<dbReference type="InterPro" id="IPR005606">
    <property type="entry name" value="Sec20"/>
</dbReference>
<dbReference type="PANTHER" id="PTHR12825:SF0">
    <property type="entry name" value="VESICLE TRANSPORT PROTEIN SEC20"/>
    <property type="match status" value="1"/>
</dbReference>
<keyword evidence="2" id="KW-0813">Transport</keyword>
<dbReference type="EMBL" id="KV448506">
    <property type="protein sequence ID" value="OAX35385.1"/>
    <property type="molecule type" value="Genomic_DNA"/>
</dbReference>
<evidence type="ECO:0000256" key="7">
    <source>
        <dbReference type="ARBA" id="ARBA00023054"/>
    </source>
</evidence>
<sequence>MPPIPTVLDAEALSLLESIERHHNDLSTFQIPRLRTCTGPLVTQQAWAAEVREDIEGLARQVEELDVLVDDQRTERGKRELRTRVDVFRDSLANLRKDARAALLASKHAIDAQSRSQREELLRSSVLRQKSTSSSSEKSGEDTLMKANRDVTESLQRTIGLMQKELERKSSTATLQSASTTQDTLGLLIGTSKQLITALEKTDWLDRILIISGLVFFGLVVLFILKSRIIDRGLRIAFFWTRLLPSSSTRAVVQKGGEVAASVSASGAAASATLASLLTGQEGRADELVESSIGAYESSSFTIPTMDPRTTEQHIGSGDIHVEL</sequence>
<feature type="transmembrane region" description="Helical" evidence="12">
    <location>
        <begin position="204"/>
        <end position="225"/>
    </location>
</feature>
<evidence type="ECO:0000259" key="13">
    <source>
        <dbReference type="Pfam" id="PF03908"/>
    </source>
</evidence>
<keyword evidence="7 10" id="KW-0175">Coiled coil</keyword>
<dbReference type="GO" id="GO:0006890">
    <property type="term" value="P:retrograde vesicle-mediated transport, Golgi to endoplasmic reticulum"/>
    <property type="evidence" value="ECO:0007669"/>
    <property type="project" value="InterPro"/>
</dbReference>
<dbReference type="STRING" id="1314800.A0A1B7MS03"/>
<evidence type="ECO:0000256" key="2">
    <source>
        <dbReference type="ARBA" id="ARBA00022448"/>
    </source>
</evidence>
<evidence type="ECO:0000256" key="1">
    <source>
        <dbReference type="ARBA" id="ARBA00004163"/>
    </source>
</evidence>
<evidence type="ECO:0000256" key="12">
    <source>
        <dbReference type="SAM" id="Phobius"/>
    </source>
</evidence>
<reference evidence="14 15" key="1">
    <citation type="submission" date="2016-06" db="EMBL/GenBank/DDBJ databases">
        <title>Comparative genomics of the ectomycorrhizal sister species Rhizopogon vinicolor and Rhizopogon vesiculosus (Basidiomycota: Boletales) reveals a divergence of the mating type B locus.</title>
        <authorList>
            <consortium name="DOE Joint Genome Institute"/>
            <person name="Mujic A.B."/>
            <person name="Kuo A."/>
            <person name="Tritt A."/>
            <person name="Lipzen A."/>
            <person name="Chen C."/>
            <person name="Johnson J."/>
            <person name="Sharma A."/>
            <person name="Barry K."/>
            <person name="Grigoriev I.V."/>
            <person name="Spatafora J.W."/>
        </authorList>
    </citation>
    <scope>NUCLEOTIDE SEQUENCE [LARGE SCALE GENOMIC DNA]</scope>
    <source>
        <strain evidence="14 15">AM-OR11-026</strain>
    </source>
</reference>
<feature type="compositionally biased region" description="Basic and acidic residues" evidence="11">
    <location>
        <begin position="138"/>
        <end position="147"/>
    </location>
</feature>
<evidence type="ECO:0000256" key="9">
    <source>
        <dbReference type="ARBA" id="ARBA00037934"/>
    </source>
</evidence>
<dbReference type="GO" id="GO:0031201">
    <property type="term" value="C:SNARE complex"/>
    <property type="evidence" value="ECO:0007669"/>
    <property type="project" value="TreeGrafter"/>
</dbReference>
<dbReference type="InterPro" id="IPR056173">
    <property type="entry name" value="Sec20_C"/>
</dbReference>
<dbReference type="PANTHER" id="PTHR12825">
    <property type="entry name" value="BNIP1-RELATED"/>
    <property type="match status" value="1"/>
</dbReference>
<feature type="compositionally biased region" description="Low complexity" evidence="11">
    <location>
        <begin position="123"/>
        <end position="137"/>
    </location>
</feature>
<dbReference type="GO" id="GO:0005789">
    <property type="term" value="C:endoplasmic reticulum membrane"/>
    <property type="evidence" value="ECO:0007669"/>
    <property type="project" value="UniProtKB-SubCell"/>
</dbReference>
<dbReference type="Pfam" id="PF03908">
    <property type="entry name" value="Sec20"/>
    <property type="match status" value="1"/>
</dbReference>
<dbReference type="AlphaFoldDB" id="A0A1B7MS03"/>
<evidence type="ECO:0000256" key="6">
    <source>
        <dbReference type="ARBA" id="ARBA00022989"/>
    </source>
</evidence>
<evidence type="ECO:0000256" key="8">
    <source>
        <dbReference type="ARBA" id="ARBA00023136"/>
    </source>
</evidence>
<evidence type="ECO:0000256" key="10">
    <source>
        <dbReference type="SAM" id="Coils"/>
    </source>
</evidence>
<comment type="subcellular location">
    <subcellularLocation>
        <location evidence="1">Endoplasmic reticulum membrane</location>
        <topology evidence="1">Single-pass type IV membrane protein</topology>
    </subcellularLocation>
</comment>
<protein>
    <recommendedName>
        <fullName evidence="13">Sec20 C-terminal domain-containing protein</fullName>
    </recommendedName>
</protein>
<accession>A0A1B7MS03</accession>
<dbReference type="OrthoDB" id="46868at2759"/>
<feature type="coiled-coil region" evidence="10">
    <location>
        <begin position="48"/>
        <end position="98"/>
    </location>
</feature>
<name>A0A1B7MS03_9AGAM</name>
<proteinExistence type="inferred from homology"/>